<feature type="binding site" evidence="6">
    <location>
        <position position="350"/>
    </location>
    <ligand>
        <name>substrate</name>
    </ligand>
</feature>
<dbReference type="InterPro" id="IPR015424">
    <property type="entry name" value="PyrdxlP-dep_Trfase"/>
</dbReference>
<dbReference type="Gene3D" id="3.40.640.10">
    <property type="entry name" value="Type I PLP-dependent aspartate aminotransferase-like (Major domain)"/>
    <property type="match status" value="1"/>
</dbReference>
<dbReference type="Gene3D" id="3.90.1150.10">
    <property type="entry name" value="Aspartate Aminotransferase, domain 1"/>
    <property type="match status" value="1"/>
</dbReference>
<evidence type="ECO:0000256" key="3">
    <source>
        <dbReference type="ARBA" id="ARBA00022576"/>
    </source>
</evidence>
<evidence type="ECO:0000256" key="2">
    <source>
        <dbReference type="ARBA" id="ARBA00009236"/>
    </source>
</evidence>
<protein>
    <submittedName>
        <fullName evidence="9">Alanine--glyoxylate aminotransferase family protein</fullName>
    </submittedName>
</protein>
<dbReference type="GO" id="GO:0019265">
    <property type="term" value="P:glycine biosynthetic process, by transamination of glyoxylate"/>
    <property type="evidence" value="ECO:0007669"/>
    <property type="project" value="TreeGrafter"/>
</dbReference>
<gene>
    <name evidence="9" type="ORF">HYY65_13230</name>
</gene>
<evidence type="ECO:0000256" key="7">
    <source>
        <dbReference type="PIRSR" id="PIRSR000524-50"/>
    </source>
</evidence>
<dbReference type="SUPFAM" id="SSF53383">
    <property type="entry name" value="PLP-dependent transferases"/>
    <property type="match status" value="1"/>
</dbReference>
<evidence type="ECO:0000313" key="10">
    <source>
        <dbReference type="Proteomes" id="UP000741360"/>
    </source>
</evidence>
<dbReference type="InterPro" id="IPR015422">
    <property type="entry name" value="PyrdxlP-dep_Trfase_small"/>
</dbReference>
<keyword evidence="3 9" id="KW-0032">Aminotransferase</keyword>
<dbReference type="Proteomes" id="UP000741360">
    <property type="component" value="Unassembled WGS sequence"/>
</dbReference>
<dbReference type="GO" id="GO:0008453">
    <property type="term" value="F:alanine-glyoxylate transaminase activity"/>
    <property type="evidence" value="ECO:0007669"/>
    <property type="project" value="TreeGrafter"/>
</dbReference>
<dbReference type="FunFam" id="3.40.640.10:FF:000027">
    <property type="entry name" value="Serine--pyruvate aminotransferase, mitochondrial"/>
    <property type="match status" value="1"/>
</dbReference>
<dbReference type="AlphaFoldDB" id="A0A932GRM9"/>
<dbReference type="InterPro" id="IPR015421">
    <property type="entry name" value="PyrdxlP-dep_Trfase_major"/>
</dbReference>
<feature type="domain" description="Aminotransferase class V" evidence="8">
    <location>
        <begin position="51"/>
        <end position="340"/>
    </location>
</feature>
<comment type="cofactor">
    <cofactor evidence="1 7">
        <name>pyridoxal 5'-phosphate</name>
        <dbReference type="ChEBI" id="CHEBI:597326"/>
    </cofactor>
</comment>
<dbReference type="InterPro" id="IPR024169">
    <property type="entry name" value="SP_NH2Trfase/AEP_transaminase"/>
</dbReference>
<name>A0A932GRM9_UNCTE</name>
<evidence type="ECO:0000256" key="5">
    <source>
        <dbReference type="ARBA" id="ARBA00022898"/>
    </source>
</evidence>
<keyword evidence="5 7" id="KW-0663">Pyridoxal phosphate</keyword>
<dbReference type="PANTHER" id="PTHR21152:SF40">
    <property type="entry name" value="ALANINE--GLYOXYLATE AMINOTRANSFERASE"/>
    <property type="match status" value="1"/>
</dbReference>
<evidence type="ECO:0000313" key="9">
    <source>
        <dbReference type="EMBL" id="MBI3015987.1"/>
    </source>
</evidence>
<reference evidence="9" key="1">
    <citation type="submission" date="2020-07" db="EMBL/GenBank/DDBJ databases">
        <title>Huge and variable diversity of episymbiotic CPR bacteria and DPANN archaea in groundwater ecosystems.</title>
        <authorList>
            <person name="He C.Y."/>
            <person name="Keren R."/>
            <person name="Whittaker M."/>
            <person name="Farag I.F."/>
            <person name="Doudna J."/>
            <person name="Cate J.H.D."/>
            <person name="Banfield J.F."/>
        </authorList>
    </citation>
    <scope>NUCLEOTIDE SEQUENCE</scope>
    <source>
        <strain evidence="9">NC_groundwater_717_Ag_S-0.2um_59_8</strain>
    </source>
</reference>
<dbReference type="Pfam" id="PF00266">
    <property type="entry name" value="Aminotran_5"/>
    <property type="match status" value="1"/>
</dbReference>
<comment type="similarity">
    <text evidence="2">Belongs to the class-V pyridoxal-phosphate-dependent aminotransferase family.</text>
</comment>
<evidence type="ECO:0000259" key="8">
    <source>
        <dbReference type="Pfam" id="PF00266"/>
    </source>
</evidence>
<evidence type="ECO:0000256" key="1">
    <source>
        <dbReference type="ARBA" id="ARBA00001933"/>
    </source>
</evidence>
<dbReference type="PIRSF" id="PIRSF000524">
    <property type="entry name" value="SPT"/>
    <property type="match status" value="1"/>
</dbReference>
<accession>A0A932GRM9</accession>
<dbReference type="CDD" id="cd06451">
    <property type="entry name" value="AGAT_like"/>
    <property type="match status" value="1"/>
</dbReference>
<keyword evidence="4" id="KW-0808">Transferase</keyword>
<comment type="caution">
    <text evidence="9">The sequence shown here is derived from an EMBL/GenBank/DDBJ whole genome shotgun (WGS) entry which is preliminary data.</text>
</comment>
<sequence>MTTESKSFGEFSPPVRLLLGPGPSNLHPRVVRALSAPILGYLDPYFLTLLDETMELLRALFRTANRLTFPLSGPGTAGMEAVLANMVEAGDRVAVGVNGLFGQRMAEIVRRHGGELIEIAAAWGSPIDPAQIEEVLKTRGPIKAVALIHGETSTGVLQPLSEIGRLCREHQALFIVDTVTSLGGAAVEVDSWHIDLCYSGTQKCLNAPPGLSPLTLSDRALEAIKARKSPCGVWYLDLKLIEQYWSRGRVYHHTPPTLLIYALREALRVILEEGLEARFDRHRRAALALYSGLAALGFELHVPTPYRLPSLTTVKIPSGLDEARTRQSLLEDHNIEIGAGLGPLRGKVWRIGLMGQNATLATVLTLLSALEQILRAQGRLEKPGASLQTAEKAFLDA</sequence>
<feature type="modified residue" description="N6-(pyridoxal phosphate)lysine" evidence="7">
    <location>
        <position position="203"/>
    </location>
</feature>
<evidence type="ECO:0000256" key="6">
    <source>
        <dbReference type="PIRSR" id="PIRSR000524-1"/>
    </source>
</evidence>
<dbReference type="EMBL" id="JACPSX010000255">
    <property type="protein sequence ID" value="MBI3015987.1"/>
    <property type="molecule type" value="Genomic_DNA"/>
</dbReference>
<dbReference type="PANTHER" id="PTHR21152">
    <property type="entry name" value="AMINOTRANSFERASE CLASS V"/>
    <property type="match status" value="1"/>
</dbReference>
<dbReference type="InterPro" id="IPR000192">
    <property type="entry name" value="Aminotrans_V_dom"/>
</dbReference>
<organism evidence="9 10">
    <name type="scientific">Tectimicrobiota bacterium</name>
    <dbReference type="NCBI Taxonomy" id="2528274"/>
    <lineage>
        <taxon>Bacteria</taxon>
        <taxon>Pseudomonadati</taxon>
        <taxon>Nitrospinota/Tectimicrobiota group</taxon>
        <taxon>Candidatus Tectimicrobiota</taxon>
    </lineage>
</organism>
<dbReference type="GO" id="GO:0004760">
    <property type="term" value="F:L-serine-pyruvate transaminase activity"/>
    <property type="evidence" value="ECO:0007669"/>
    <property type="project" value="TreeGrafter"/>
</dbReference>
<evidence type="ECO:0000256" key="4">
    <source>
        <dbReference type="ARBA" id="ARBA00022679"/>
    </source>
</evidence>
<proteinExistence type="inferred from homology"/>